<dbReference type="SUPFAM" id="SSF54495">
    <property type="entry name" value="UBC-like"/>
    <property type="match status" value="1"/>
</dbReference>
<protein>
    <submittedName>
        <fullName evidence="3">Putative rwd domain protein</fullName>
    </submittedName>
</protein>
<dbReference type="SMART" id="SM00591">
    <property type="entry name" value="RWD"/>
    <property type="match status" value="1"/>
</dbReference>
<organism evidence="3 4">
    <name type="scientific">Diplodia seriata</name>
    <dbReference type="NCBI Taxonomy" id="420778"/>
    <lineage>
        <taxon>Eukaryota</taxon>
        <taxon>Fungi</taxon>
        <taxon>Dikarya</taxon>
        <taxon>Ascomycota</taxon>
        <taxon>Pezizomycotina</taxon>
        <taxon>Dothideomycetes</taxon>
        <taxon>Dothideomycetes incertae sedis</taxon>
        <taxon>Botryosphaeriales</taxon>
        <taxon>Botryosphaeriaceae</taxon>
        <taxon>Diplodia</taxon>
    </lineage>
</organism>
<dbReference type="FunFam" id="3.10.110.10:FF:000075">
    <property type="entry name" value="RWD domain-containing protein (Gir2)"/>
    <property type="match status" value="1"/>
</dbReference>
<dbReference type="Gene3D" id="3.10.110.10">
    <property type="entry name" value="Ubiquitin Conjugating Enzyme"/>
    <property type="match status" value="1"/>
</dbReference>
<accession>A0A0G2E5J5</accession>
<proteinExistence type="predicted"/>
<dbReference type="PANTHER" id="PTHR12292">
    <property type="entry name" value="RWD DOMAIN-CONTAINING PROTEIN"/>
    <property type="match status" value="1"/>
</dbReference>
<feature type="domain" description="RWD" evidence="2">
    <location>
        <begin position="8"/>
        <end position="121"/>
    </location>
</feature>
<dbReference type="InterPro" id="IPR040213">
    <property type="entry name" value="GIR2-like"/>
</dbReference>
<dbReference type="Pfam" id="PF05773">
    <property type="entry name" value="RWD"/>
    <property type="match status" value="1"/>
</dbReference>
<evidence type="ECO:0000313" key="4">
    <source>
        <dbReference type="Proteomes" id="UP000034182"/>
    </source>
</evidence>
<dbReference type="InterPro" id="IPR006575">
    <property type="entry name" value="RWD_dom"/>
</dbReference>
<evidence type="ECO:0000313" key="3">
    <source>
        <dbReference type="EMBL" id="KKY17606.1"/>
    </source>
</evidence>
<evidence type="ECO:0000259" key="2">
    <source>
        <dbReference type="PROSITE" id="PS50908"/>
    </source>
</evidence>
<dbReference type="InterPro" id="IPR016135">
    <property type="entry name" value="UBQ-conjugating_enzyme/RWD"/>
</dbReference>
<reference evidence="3 4" key="1">
    <citation type="submission" date="2015-03" db="EMBL/GenBank/DDBJ databases">
        <authorList>
            <person name="Morales-Cruz A."/>
            <person name="Amrine K.C."/>
            <person name="Cantu D."/>
        </authorList>
    </citation>
    <scope>NUCLEOTIDE SEQUENCE [LARGE SCALE GENOMIC DNA]</scope>
    <source>
        <strain evidence="3">DS831</strain>
    </source>
</reference>
<dbReference type="PROSITE" id="PS50908">
    <property type="entry name" value="RWD"/>
    <property type="match status" value="1"/>
</dbReference>
<dbReference type="AlphaFoldDB" id="A0A0G2E5J5"/>
<feature type="compositionally biased region" description="Basic and acidic residues" evidence="1">
    <location>
        <begin position="173"/>
        <end position="202"/>
    </location>
</feature>
<gene>
    <name evidence="3" type="ORF">UCDDS831_g06314</name>
</gene>
<reference evidence="3 4" key="2">
    <citation type="submission" date="2015-05" db="EMBL/GenBank/DDBJ databases">
        <title>Distinctive expansion of gene families associated with plant cell wall degradation and secondary metabolism in the genomes of grapevine trunk pathogens.</title>
        <authorList>
            <person name="Lawrence D.P."/>
            <person name="Travadon R."/>
            <person name="Rolshausen P.E."/>
            <person name="Baumgartner K."/>
        </authorList>
    </citation>
    <scope>NUCLEOTIDE SEQUENCE [LARGE SCALE GENOMIC DNA]</scope>
    <source>
        <strain evidence="3">DS831</strain>
    </source>
</reference>
<feature type="compositionally biased region" description="Basic and acidic residues" evidence="1">
    <location>
        <begin position="221"/>
        <end position="230"/>
    </location>
</feature>
<comment type="caution">
    <text evidence="3">The sequence shown here is derived from an EMBL/GenBank/DDBJ whole genome shotgun (WGS) entry which is preliminary data.</text>
</comment>
<evidence type="ECO:0000256" key="1">
    <source>
        <dbReference type="SAM" id="MobiDB-lite"/>
    </source>
</evidence>
<dbReference type="Proteomes" id="UP000034182">
    <property type="component" value="Unassembled WGS sequence"/>
</dbReference>
<dbReference type="EMBL" id="LAQI01000147">
    <property type="protein sequence ID" value="KKY17606.1"/>
    <property type="molecule type" value="Genomic_DNA"/>
</dbReference>
<feature type="region of interest" description="Disordered" evidence="1">
    <location>
        <begin position="173"/>
        <end position="230"/>
    </location>
</feature>
<sequence>MGREDQKEEREVLDSIFPDEITDISDTEYRISITLDVENEPGDESDQPIILLGVSYPENYPDEAPRLDISAPPNAPKHKYLDVSEDRDNLLEALGPTVEENMGMAMVFTLVSALKDAAELLVCERMKAAEALREMAAREAEEKENAKFHGTAVTRESFLEWRNKFMAELEAEEMRAREEKEEADKKKRGPKEEKKMTGRELWAKGLAGKGEEDYEEGDVADGVKKMEIKA</sequence>
<name>A0A0G2E5J5_9PEZI</name>